<organism evidence="3">
    <name type="scientific">Alexandrium catenella</name>
    <name type="common">Red tide dinoflagellate</name>
    <name type="synonym">Gonyaulax catenella</name>
    <dbReference type="NCBI Taxonomy" id="2925"/>
    <lineage>
        <taxon>Eukaryota</taxon>
        <taxon>Sar</taxon>
        <taxon>Alveolata</taxon>
        <taxon>Dinophyceae</taxon>
        <taxon>Gonyaulacales</taxon>
        <taxon>Pyrocystaceae</taxon>
        <taxon>Alexandrium</taxon>
    </lineage>
</organism>
<sequence length="643" mass="71104">MFDYAGVLECAEVDAKPGAPKLQLLVLRNLRDGCRNFRMLDIKVGGKTAAAGWQGKSWFSAKKQSVVDGFTNSQLEGFRLEGFDGQPPALQSLDPLLDIGGVEAYSEQMGKKARRLMLQRMPAAEMFAHLLDVHQEPADIADVSSTLTPTELVEIVMNEMTQQLVALTAACRVVPAPQKWIGSSVALAFDCGSLPSRAVPESEVCGAVKVHIFDWGRSELNTPDNHNRLSPEQRQDRATFWEYYAGGVDRLAWEVARAYWQRFSNAGEWREAFLTLMDFDSHSANDFIGRAVLSPLQEQEEITVPLLDESGVEVRASAWGETATLTYSVRRRRYPEGSPLASAWRITIVRADNLPRCNWTYGTTDAFVEVTGISAEGSKRFRQVTSVKQNSLCPEWNEVLELPCAASRGMLCQQLGAAVTGLGDGTLDLMFPSEHAIVSAFADPDALEGPDDESGFAEWTERLNSVAPRAVRSSAPKVQARRLVRGQSVSLMEQGGHFCRLMALIAGALACTAAPSLLLREHVFQRDPMVVMFVATQLLLAVSVLLFELPLQCLARYRGLDRFHDALLMAASCLAKVKGRGLIYDLQGVMWMGEWIHSKRSRPFLLTVGLFQFLVGLLHLSTSCGLMPVRIVRKVHRVWEGEA</sequence>
<gene>
    <name evidence="3" type="ORF">ACAT0790_LOCUS30767</name>
</gene>
<feature type="transmembrane region" description="Helical" evidence="1">
    <location>
        <begin position="498"/>
        <end position="518"/>
    </location>
</feature>
<keyword evidence="1" id="KW-1133">Transmembrane helix</keyword>
<keyword evidence="1" id="KW-0812">Transmembrane</keyword>
<feature type="transmembrane region" description="Helical" evidence="1">
    <location>
        <begin position="530"/>
        <end position="551"/>
    </location>
</feature>
<dbReference type="PROSITE" id="PS50004">
    <property type="entry name" value="C2"/>
    <property type="match status" value="1"/>
</dbReference>
<feature type="transmembrane region" description="Helical" evidence="1">
    <location>
        <begin position="604"/>
        <end position="627"/>
    </location>
</feature>
<evidence type="ECO:0000256" key="1">
    <source>
        <dbReference type="SAM" id="Phobius"/>
    </source>
</evidence>
<evidence type="ECO:0000259" key="2">
    <source>
        <dbReference type="PROSITE" id="PS50004"/>
    </source>
</evidence>
<proteinExistence type="predicted"/>
<dbReference type="SUPFAM" id="SSF49562">
    <property type="entry name" value="C2 domain (Calcium/lipid-binding domain, CaLB)"/>
    <property type="match status" value="1"/>
</dbReference>
<keyword evidence="1" id="KW-0472">Membrane</keyword>
<evidence type="ECO:0000313" key="3">
    <source>
        <dbReference type="EMBL" id="CAD9148860.1"/>
    </source>
</evidence>
<dbReference type="Gene3D" id="2.60.40.150">
    <property type="entry name" value="C2 domain"/>
    <property type="match status" value="1"/>
</dbReference>
<dbReference type="InterPro" id="IPR000008">
    <property type="entry name" value="C2_dom"/>
</dbReference>
<dbReference type="AlphaFoldDB" id="A0A7S1W4P6"/>
<accession>A0A7S1W4P6</accession>
<dbReference type="Pfam" id="PF00168">
    <property type="entry name" value="C2"/>
    <property type="match status" value="1"/>
</dbReference>
<feature type="domain" description="C2" evidence="2">
    <location>
        <begin position="321"/>
        <end position="460"/>
    </location>
</feature>
<dbReference type="InterPro" id="IPR035892">
    <property type="entry name" value="C2_domain_sf"/>
</dbReference>
<protein>
    <recommendedName>
        <fullName evidence="2">C2 domain-containing protein</fullName>
    </recommendedName>
</protein>
<reference evidence="3" key="1">
    <citation type="submission" date="2021-01" db="EMBL/GenBank/DDBJ databases">
        <authorList>
            <person name="Corre E."/>
            <person name="Pelletier E."/>
            <person name="Niang G."/>
            <person name="Scheremetjew M."/>
            <person name="Finn R."/>
            <person name="Kale V."/>
            <person name="Holt S."/>
            <person name="Cochrane G."/>
            <person name="Meng A."/>
            <person name="Brown T."/>
            <person name="Cohen L."/>
        </authorList>
    </citation>
    <scope>NUCLEOTIDE SEQUENCE</scope>
    <source>
        <strain evidence="3">OF101</strain>
    </source>
</reference>
<dbReference type="EMBL" id="HBGE01050939">
    <property type="protein sequence ID" value="CAD9148860.1"/>
    <property type="molecule type" value="Transcribed_RNA"/>
</dbReference>
<dbReference type="CDD" id="cd00030">
    <property type="entry name" value="C2"/>
    <property type="match status" value="1"/>
</dbReference>
<name>A0A7S1W4P6_ALECA</name>